<evidence type="ECO:0000256" key="1">
    <source>
        <dbReference type="SAM" id="Phobius"/>
    </source>
</evidence>
<evidence type="ECO:0000313" key="2">
    <source>
        <dbReference type="EMBL" id="SCL76287.1"/>
    </source>
</evidence>
<dbReference type="AlphaFoldDB" id="A0A1M4MN55"/>
<dbReference type="Proteomes" id="UP000184671">
    <property type="component" value="Unassembled WGS sequence"/>
</dbReference>
<protein>
    <submittedName>
        <fullName evidence="2">Uncharacterized protein</fullName>
    </submittedName>
</protein>
<dbReference type="EMBL" id="FMID01000050">
    <property type="protein sequence ID" value="SCL76287.1"/>
    <property type="molecule type" value="Genomic_DNA"/>
</dbReference>
<feature type="transmembrane region" description="Helical" evidence="1">
    <location>
        <begin position="7"/>
        <end position="29"/>
    </location>
</feature>
<gene>
    <name evidence="2" type="ORF">L21_2210</name>
</gene>
<sequence length="68" mass="7022">MTHDLTFPGAALISTCIIAGGILIAAQMFAVVIPFAPYVMVALAVLVVLGAAMLIFSCRGRDASPSQE</sequence>
<organism evidence="2 3">
    <name type="scientific">Methanoculleus chikugoensis</name>
    <dbReference type="NCBI Taxonomy" id="118126"/>
    <lineage>
        <taxon>Archaea</taxon>
        <taxon>Methanobacteriati</taxon>
        <taxon>Methanobacteriota</taxon>
        <taxon>Stenosarchaea group</taxon>
        <taxon>Methanomicrobia</taxon>
        <taxon>Methanomicrobiales</taxon>
        <taxon>Methanomicrobiaceae</taxon>
        <taxon>Methanoculleus</taxon>
    </lineage>
</organism>
<keyword evidence="1" id="KW-0812">Transmembrane</keyword>
<dbReference type="STRING" id="118126.L21_2210"/>
<reference evidence="2 3" key="1">
    <citation type="submission" date="2016-08" db="EMBL/GenBank/DDBJ databases">
        <authorList>
            <person name="Seilhamer J.J."/>
        </authorList>
    </citation>
    <scope>NUCLEOTIDE SEQUENCE [LARGE SCALE GENOMIC DNA]</scope>
    <source>
        <strain evidence="2">L21-II-0</strain>
    </source>
</reference>
<keyword evidence="1" id="KW-1133">Transmembrane helix</keyword>
<evidence type="ECO:0000313" key="3">
    <source>
        <dbReference type="Proteomes" id="UP000184671"/>
    </source>
</evidence>
<dbReference type="OrthoDB" id="107601at2157"/>
<keyword evidence="1" id="KW-0472">Membrane</keyword>
<name>A0A1M4MN55_9EURY</name>
<dbReference type="RefSeq" id="WP_074370506.1">
    <property type="nucleotide sequence ID" value="NZ_FMID01000050.1"/>
</dbReference>
<accession>A0A1M4MN55</accession>
<proteinExistence type="predicted"/>
<feature type="transmembrane region" description="Helical" evidence="1">
    <location>
        <begin position="35"/>
        <end position="56"/>
    </location>
</feature>